<feature type="domain" description="Calcineurin-like phosphoesterase" evidence="9">
    <location>
        <begin position="926"/>
        <end position="1141"/>
    </location>
</feature>
<comment type="similarity">
    <text evidence="2 7">Belongs to the metallophosphoesterase superfamily. Purple acid phosphatase family.</text>
</comment>
<evidence type="ECO:0000256" key="2">
    <source>
        <dbReference type="ARBA" id="ARBA00008723"/>
    </source>
</evidence>
<dbReference type="GO" id="GO:0005576">
    <property type="term" value="C:extracellular region"/>
    <property type="evidence" value="ECO:0007669"/>
    <property type="project" value="UniProtKB-SubCell"/>
</dbReference>
<dbReference type="PANTHER" id="PTHR45778">
    <property type="entry name" value="PURPLE ACID PHOSPHATASE-RELATED"/>
    <property type="match status" value="1"/>
</dbReference>
<dbReference type="GO" id="GO:0046872">
    <property type="term" value="F:metal ion binding"/>
    <property type="evidence" value="ECO:0007669"/>
    <property type="project" value="InterPro"/>
</dbReference>
<organism evidence="15 16">
    <name type="scientific">Oryza meyeriana var. granulata</name>
    <dbReference type="NCBI Taxonomy" id="110450"/>
    <lineage>
        <taxon>Eukaryota</taxon>
        <taxon>Viridiplantae</taxon>
        <taxon>Streptophyta</taxon>
        <taxon>Embryophyta</taxon>
        <taxon>Tracheophyta</taxon>
        <taxon>Spermatophyta</taxon>
        <taxon>Magnoliopsida</taxon>
        <taxon>Liliopsida</taxon>
        <taxon>Poales</taxon>
        <taxon>Poaceae</taxon>
        <taxon>BOP clade</taxon>
        <taxon>Oryzoideae</taxon>
        <taxon>Oryzeae</taxon>
        <taxon>Oryzinae</taxon>
        <taxon>Oryza</taxon>
        <taxon>Oryza meyeriana</taxon>
    </lineage>
</organism>
<dbReference type="InterPro" id="IPR036612">
    <property type="entry name" value="KH_dom_type_1_sf"/>
</dbReference>
<dbReference type="SUPFAM" id="SSF54791">
    <property type="entry name" value="Eukaryotic type KH-domain (KH-domain type I)"/>
    <property type="match status" value="1"/>
</dbReference>
<dbReference type="InterPro" id="IPR004843">
    <property type="entry name" value="Calcineurin-like_PHP"/>
</dbReference>
<comment type="catalytic activity">
    <reaction evidence="7">
        <text>a phosphate monoester + H2O = an alcohol + phosphate</text>
        <dbReference type="Rhea" id="RHEA:15017"/>
        <dbReference type="ChEBI" id="CHEBI:15377"/>
        <dbReference type="ChEBI" id="CHEBI:30879"/>
        <dbReference type="ChEBI" id="CHEBI:43474"/>
        <dbReference type="ChEBI" id="CHEBI:67140"/>
        <dbReference type="EC" id="3.1.3.2"/>
    </reaction>
</comment>
<feature type="domain" description="Purple acid phosphatase C-terminal" evidence="10">
    <location>
        <begin position="1166"/>
        <end position="1225"/>
    </location>
</feature>
<protein>
    <recommendedName>
        <fullName evidence="7">Purple acid phosphatase</fullName>
        <ecNumber evidence="7">3.1.3.2</ecNumber>
    </recommendedName>
</protein>
<dbReference type="Gene3D" id="3.60.21.10">
    <property type="match status" value="1"/>
</dbReference>
<evidence type="ECO:0000256" key="1">
    <source>
        <dbReference type="ARBA" id="ARBA00004613"/>
    </source>
</evidence>
<comment type="caution">
    <text evidence="15">The sequence shown here is derived from an EMBL/GenBank/DDBJ whole genome shotgun (WGS) entry which is preliminary data.</text>
</comment>
<evidence type="ECO:0000256" key="5">
    <source>
        <dbReference type="ARBA" id="ARBA00022729"/>
    </source>
</evidence>
<evidence type="ECO:0000259" key="11">
    <source>
        <dbReference type="Pfam" id="PF16656"/>
    </source>
</evidence>
<proteinExistence type="inferred from homology"/>
<sequence>MTEDRAPKVSDEPTASAAKQRKKRKWDQPAEDVVSAAAAAATVAGLPVVNIGALSGVSLPGTTAYPAAPLPNVVPVPYTLPAHLAPSVLQTAAAAVQKLSQAKMPDELIAREIVINDADPSVRYKLTKRQTQEEIQRCTSTVIITRGKYHPPNGQPDGEKPLYLHISAGSQLKDTAERIKAVDRAASMIEEILKQGQNPEATSTSFPSIQSSGQAVHPFSASIFLGFDADPSLNVAARVRGPNDQYINHIMNETGVTVVLRGKGSGNPANSHAEASQQPLHLYISSMHLKSLEAAKVLAENLLDTIAAEFAASRISSSKVYGAVPPPQQLLDGVHTSGMIPDVQSTLGPNMSTGASHSFASTGVNASLVAPSVTLQSGAPSYSGVPPPSNMICPSQPANGGTFYGGYGGIYPQATPLQQVALTLKHSSSSSTQVVPATSASTSTTTMVNPCSSTESDKRSQRRKFQELPVSKGTTTKLQNSQQGSKFVKTGLDDLGNTTNSSIAPPMKVQPESNGMLLQDRQHIPAYLSASKIMLPPPPPMNMPPPSLMNMPTPPPKSMPPPQPPKFPLNEMLSKNEDMHSDLKNTMAPPRSLGTSSVSPPKFSSAELPSKEPRVEKPSGVSVSDTLLRLMDYGDDDEEDSIDEMDNVNRFSDPEFQIPRVLPNLKFSVIGIHRTTFAIQPGASVDASPLLLGLEGQDSEWVTLTYSNPRPSKGDWIGVFSPANFSDSTCPSESQWVEPPLLCTAPIKFQFANYKNLDYEKTGKGSMKLQLINQREDFSFALFSGGLSNPKLIAHSKRVTFINPKAPVYPRLAQGKSWNEMTVTWTSGYGANEATPFVKWGPQGQIQSLSPAGTLTFSRRTMCGPPARTVGWRDPGFIHTSFLKDLWPNFKYTYRIGHRLLDGSIIWGHEYNFQAPPYPGEDSLQRIVIFGDMGKAEADGSNEYNDFEPGSLNTTYQLIKDLKNIDMVIHIGDICYANGYLSQWDQFTAQVEPIASSVPYMVGSGNHERDWPGSGSFYGNLDSGGECGVPAQNMFYVPAENREQFWYSMDYGMFRFCIANTELDWRPGTEQYKFIEHCFSSVDRQKQPWLIFLAHRVLGYSSASFYADEGTTEEPMGRESIQPLWQKYRVDIAMYGHVHGYERTCPVYENVCVAKAASHYSGAFTATTHVVVGGGGASLADYAGVRARWSHVQDRDYGFAKLTAFNHTALLFEYVRSRDGSVYDSFTVSRDYRDILACGVDNCPTTTLAS</sequence>
<keyword evidence="16" id="KW-1185">Reference proteome</keyword>
<dbReference type="InterPro" id="IPR025733">
    <property type="entry name" value="PAPs_C"/>
</dbReference>
<evidence type="ECO:0000256" key="8">
    <source>
        <dbReference type="SAM" id="MobiDB-lite"/>
    </source>
</evidence>
<dbReference type="CDD" id="cd22471">
    <property type="entry name" value="KH-I_RIK_like_rpt1"/>
    <property type="match status" value="1"/>
</dbReference>
<feature type="compositionally biased region" description="Low complexity" evidence="8">
    <location>
        <begin position="433"/>
        <end position="446"/>
    </location>
</feature>
<dbReference type="SUPFAM" id="SSF56300">
    <property type="entry name" value="Metallo-dependent phosphatases"/>
    <property type="match status" value="1"/>
</dbReference>
<feature type="region of interest" description="Disordered" evidence="8">
    <location>
        <begin position="581"/>
        <end position="620"/>
    </location>
</feature>
<evidence type="ECO:0000259" key="13">
    <source>
        <dbReference type="Pfam" id="PF22675"/>
    </source>
</evidence>
<dbReference type="Pfam" id="PF23469">
    <property type="entry name" value="KH_12"/>
    <property type="match status" value="1"/>
</dbReference>
<dbReference type="Proteomes" id="UP000479710">
    <property type="component" value="Unassembled WGS sequence"/>
</dbReference>
<dbReference type="FunFam" id="3.30.1370.10:FF:000037">
    <property type="entry name" value="KH domain protein"/>
    <property type="match status" value="1"/>
</dbReference>
<dbReference type="Pfam" id="PF17808">
    <property type="entry name" value="fn3_PAP"/>
    <property type="match status" value="1"/>
</dbReference>
<dbReference type="Pfam" id="PF00149">
    <property type="entry name" value="Metallophos"/>
    <property type="match status" value="1"/>
</dbReference>
<evidence type="ECO:0000259" key="9">
    <source>
        <dbReference type="Pfam" id="PF00149"/>
    </source>
</evidence>
<dbReference type="Pfam" id="PF14008">
    <property type="entry name" value="Metallophos_C"/>
    <property type="match status" value="1"/>
</dbReference>
<accession>A0A6G1DDK0</accession>
<dbReference type="InterPro" id="IPR041792">
    <property type="entry name" value="MPP_PAP"/>
</dbReference>
<feature type="domain" description="KHDC4/BBP-like KH-domain type I" evidence="13">
    <location>
        <begin position="229"/>
        <end position="304"/>
    </location>
</feature>
<keyword evidence="7" id="KW-0378">Hydrolase</keyword>
<dbReference type="OrthoDB" id="45007at2759"/>
<evidence type="ECO:0000256" key="4">
    <source>
        <dbReference type="ARBA" id="ARBA00022525"/>
    </source>
</evidence>
<feature type="domain" description="ATP-dependent RNA helicase PRP5/DDX46/KHDC4 KH" evidence="14">
    <location>
        <begin position="109"/>
        <end position="197"/>
    </location>
</feature>
<evidence type="ECO:0000313" key="15">
    <source>
        <dbReference type="EMBL" id="KAF0910885.1"/>
    </source>
</evidence>
<evidence type="ECO:0000313" key="16">
    <source>
        <dbReference type="Proteomes" id="UP000479710"/>
    </source>
</evidence>
<feature type="region of interest" description="Disordered" evidence="8">
    <location>
        <begin position="1"/>
        <end position="28"/>
    </location>
</feature>
<dbReference type="GO" id="GO:0003723">
    <property type="term" value="F:RNA binding"/>
    <property type="evidence" value="ECO:0007669"/>
    <property type="project" value="InterPro"/>
</dbReference>
<dbReference type="Pfam" id="PF22675">
    <property type="entry name" value="KH-I_KHDC4-BBP"/>
    <property type="match status" value="1"/>
</dbReference>
<dbReference type="InterPro" id="IPR056149">
    <property type="entry name" value="PRP5/DDX46/KHDC4_KH"/>
</dbReference>
<dbReference type="InterPro" id="IPR015914">
    <property type="entry name" value="PAPs_N"/>
</dbReference>
<name>A0A6G1DDK0_9ORYZ</name>
<evidence type="ECO:0000259" key="12">
    <source>
        <dbReference type="Pfam" id="PF17808"/>
    </source>
</evidence>
<dbReference type="Gene3D" id="2.60.40.380">
    <property type="entry name" value="Purple acid phosphatase-like, N-terminal"/>
    <property type="match status" value="1"/>
</dbReference>
<evidence type="ECO:0000259" key="14">
    <source>
        <dbReference type="Pfam" id="PF23469"/>
    </source>
</evidence>
<dbReference type="EC" id="3.1.3.2" evidence="7"/>
<dbReference type="EMBL" id="SPHZ02000006">
    <property type="protein sequence ID" value="KAF0910885.1"/>
    <property type="molecule type" value="Genomic_DNA"/>
</dbReference>
<evidence type="ECO:0000256" key="7">
    <source>
        <dbReference type="RuleBase" id="RU361203"/>
    </source>
</evidence>
<dbReference type="SUPFAM" id="SSF49363">
    <property type="entry name" value="Purple acid phosphatase, N-terminal domain"/>
    <property type="match status" value="1"/>
</dbReference>
<dbReference type="InterPro" id="IPR040974">
    <property type="entry name" value="Fn3_PAP"/>
</dbReference>
<dbReference type="PANTHER" id="PTHR45778:SF16">
    <property type="entry name" value="INACTIVE PURPLE ACID PHOSPHATASE 1-RELATED"/>
    <property type="match status" value="1"/>
</dbReference>
<reference evidence="15 16" key="1">
    <citation type="submission" date="2019-11" db="EMBL/GenBank/DDBJ databases">
        <title>Whole genome sequence of Oryza granulata.</title>
        <authorList>
            <person name="Li W."/>
        </authorList>
    </citation>
    <scope>NUCLEOTIDE SEQUENCE [LARGE SCALE GENOMIC DNA]</scope>
    <source>
        <strain evidence="16">cv. Menghai</strain>
        <tissue evidence="15">Leaf</tissue>
    </source>
</reference>
<gene>
    <name evidence="15" type="ORF">E2562_004842</name>
</gene>
<feature type="region of interest" description="Disordered" evidence="8">
    <location>
        <begin position="433"/>
        <end position="466"/>
    </location>
</feature>
<feature type="compositionally biased region" description="Basic and acidic residues" evidence="8">
    <location>
        <begin position="1"/>
        <end position="11"/>
    </location>
</feature>
<dbReference type="GO" id="GO:0003993">
    <property type="term" value="F:acid phosphatase activity"/>
    <property type="evidence" value="ECO:0007669"/>
    <property type="project" value="UniProtKB-EC"/>
</dbReference>
<dbReference type="AlphaFoldDB" id="A0A6G1DDK0"/>
<evidence type="ECO:0000256" key="6">
    <source>
        <dbReference type="ARBA" id="ARBA00023180"/>
    </source>
</evidence>
<keyword evidence="4" id="KW-0964">Secreted</keyword>
<comment type="subcellular location">
    <subcellularLocation>
        <location evidence="1">Secreted</location>
    </subcellularLocation>
</comment>
<comment type="subunit">
    <text evidence="3">Homodimer.</text>
</comment>
<dbReference type="Gene3D" id="3.30.1370.10">
    <property type="entry name" value="K Homology domain, type 1"/>
    <property type="match status" value="1"/>
</dbReference>
<keyword evidence="5" id="KW-0732">Signal</keyword>
<evidence type="ECO:0000256" key="3">
    <source>
        <dbReference type="ARBA" id="ARBA00011738"/>
    </source>
</evidence>
<dbReference type="InterPro" id="IPR008963">
    <property type="entry name" value="Purple_acid_Pase-like_N"/>
</dbReference>
<dbReference type="InterPro" id="IPR055256">
    <property type="entry name" value="KH_1_KHDC4/BBP-like"/>
</dbReference>
<dbReference type="Pfam" id="PF16656">
    <property type="entry name" value="Pur_ac_phosph_N"/>
    <property type="match status" value="1"/>
</dbReference>
<dbReference type="InterPro" id="IPR029052">
    <property type="entry name" value="Metallo-depent_PP-like"/>
</dbReference>
<evidence type="ECO:0000259" key="10">
    <source>
        <dbReference type="Pfam" id="PF14008"/>
    </source>
</evidence>
<feature type="domain" description="Purple acid phosphatase Fn3-like" evidence="12">
    <location>
        <begin position="685"/>
        <end position="803"/>
    </location>
</feature>
<dbReference type="CDD" id="cd00839">
    <property type="entry name" value="MPP_PAPs"/>
    <property type="match status" value="1"/>
</dbReference>
<feature type="domain" description="Purple acid phosphatase N-terminal" evidence="11">
    <location>
        <begin position="810"/>
        <end position="914"/>
    </location>
</feature>
<keyword evidence="6" id="KW-0325">Glycoprotein</keyword>